<feature type="domain" description="Calcineurin-like phosphoesterase" evidence="11">
    <location>
        <begin position="2"/>
        <end position="236"/>
    </location>
</feature>
<evidence type="ECO:0000313" key="13">
    <source>
        <dbReference type="WBParaSite" id="ACRNAN_scaffold14629.g16937.t1"/>
    </source>
</evidence>
<evidence type="ECO:0000256" key="1">
    <source>
        <dbReference type="ARBA" id="ARBA00001936"/>
    </source>
</evidence>
<evidence type="ECO:0000256" key="5">
    <source>
        <dbReference type="ARBA" id="ARBA00022723"/>
    </source>
</evidence>
<accession>A0A914CTZ9</accession>
<keyword evidence="12" id="KW-1185">Reference proteome</keyword>
<proteinExistence type="inferred from homology"/>
<keyword evidence="8 10" id="KW-0472">Membrane</keyword>
<dbReference type="GO" id="GO:0016787">
    <property type="term" value="F:hydrolase activity"/>
    <property type="evidence" value="ECO:0007669"/>
    <property type="project" value="UniProtKB-KW"/>
</dbReference>
<reference evidence="13" key="1">
    <citation type="submission" date="2022-11" db="UniProtKB">
        <authorList>
            <consortium name="WormBaseParasite"/>
        </authorList>
    </citation>
    <scope>IDENTIFICATION</scope>
</reference>
<comment type="subcellular location">
    <subcellularLocation>
        <location evidence="2">Membrane</location>
        <topology evidence="2">Multi-pass membrane protein</topology>
    </subcellularLocation>
</comment>
<evidence type="ECO:0000259" key="11">
    <source>
        <dbReference type="Pfam" id="PF00149"/>
    </source>
</evidence>
<keyword evidence="9" id="KW-0464">Manganese</keyword>
<dbReference type="PANTHER" id="PTHR13315:SF0">
    <property type="entry name" value="METALLOPHOSPHOESTERASE 1"/>
    <property type="match status" value="1"/>
</dbReference>
<dbReference type="PANTHER" id="PTHR13315">
    <property type="entry name" value="METALLO PHOSPHOESTERASE RELATED"/>
    <property type="match status" value="1"/>
</dbReference>
<keyword evidence="4 10" id="KW-0812">Transmembrane</keyword>
<feature type="transmembrane region" description="Helical" evidence="10">
    <location>
        <begin position="288"/>
        <end position="307"/>
    </location>
</feature>
<protein>
    <submittedName>
        <fullName evidence="13">Calcineurin-like phosphoesterase domain-containing protein</fullName>
    </submittedName>
</protein>
<evidence type="ECO:0000256" key="3">
    <source>
        <dbReference type="ARBA" id="ARBA00008895"/>
    </source>
</evidence>
<keyword evidence="6" id="KW-0378">Hydrolase</keyword>
<sequence>MILADTHLLGIRKGHWFDKLRREWQMYRSFQSAMTLLQPNAVFFLGDIFDEGQWSSEKEFQTYAKRFDSLFDVNKNVKRVIVIGNHDIGFHYAIRPDNLDRFASHFGVSKTVEHFTLNGNHFVVINSMAMERDGCRLCAEAEREILKMGKMFSCTLSFDEKTCLKKFDQPYSRPILLQHFPLYRESDEICESFPDLAPPDIIKEKFRERWECLSKESTDFLLDQLNPRAAFGGHVHFGCRRGWKNFYEYTVPSFSWRNNKHPAFILLSVSSEAIFVDTCRLPNENTVFLLYALFAICWLLYILYIVCIQSKLKKRPLNRVFFFYKTSKQV</sequence>
<evidence type="ECO:0000313" key="12">
    <source>
        <dbReference type="Proteomes" id="UP000887540"/>
    </source>
</evidence>
<dbReference type="GO" id="GO:0006506">
    <property type="term" value="P:GPI anchor biosynthetic process"/>
    <property type="evidence" value="ECO:0007669"/>
    <property type="project" value="InterPro"/>
</dbReference>
<evidence type="ECO:0000256" key="2">
    <source>
        <dbReference type="ARBA" id="ARBA00004141"/>
    </source>
</evidence>
<dbReference type="Pfam" id="PF00149">
    <property type="entry name" value="Metallophos"/>
    <property type="match status" value="1"/>
</dbReference>
<dbReference type="Gene3D" id="3.60.21.10">
    <property type="match status" value="1"/>
</dbReference>
<name>A0A914CTZ9_9BILA</name>
<dbReference type="InterPro" id="IPR033308">
    <property type="entry name" value="PGAP5/Cdc1/Ted1"/>
</dbReference>
<evidence type="ECO:0000256" key="6">
    <source>
        <dbReference type="ARBA" id="ARBA00022801"/>
    </source>
</evidence>
<dbReference type="WBParaSite" id="ACRNAN_scaffold14629.g16937.t1">
    <property type="protein sequence ID" value="ACRNAN_scaffold14629.g16937.t1"/>
    <property type="gene ID" value="ACRNAN_scaffold14629.g16937"/>
</dbReference>
<dbReference type="AlphaFoldDB" id="A0A914CTZ9"/>
<keyword evidence="5" id="KW-0479">Metal-binding</keyword>
<dbReference type="GO" id="GO:0016020">
    <property type="term" value="C:membrane"/>
    <property type="evidence" value="ECO:0007669"/>
    <property type="project" value="UniProtKB-SubCell"/>
</dbReference>
<dbReference type="SUPFAM" id="SSF56300">
    <property type="entry name" value="Metallo-dependent phosphatases"/>
    <property type="match status" value="1"/>
</dbReference>
<dbReference type="InterPro" id="IPR004843">
    <property type="entry name" value="Calcineurin-like_PHP"/>
</dbReference>
<dbReference type="GO" id="GO:0046872">
    <property type="term" value="F:metal ion binding"/>
    <property type="evidence" value="ECO:0007669"/>
    <property type="project" value="UniProtKB-KW"/>
</dbReference>
<organism evidence="12 13">
    <name type="scientific">Acrobeloides nanus</name>
    <dbReference type="NCBI Taxonomy" id="290746"/>
    <lineage>
        <taxon>Eukaryota</taxon>
        <taxon>Metazoa</taxon>
        <taxon>Ecdysozoa</taxon>
        <taxon>Nematoda</taxon>
        <taxon>Chromadorea</taxon>
        <taxon>Rhabditida</taxon>
        <taxon>Tylenchina</taxon>
        <taxon>Cephalobomorpha</taxon>
        <taxon>Cephaloboidea</taxon>
        <taxon>Cephalobidae</taxon>
        <taxon>Acrobeloides</taxon>
    </lineage>
</organism>
<keyword evidence="7 10" id="KW-1133">Transmembrane helix</keyword>
<evidence type="ECO:0000256" key="7">
    <source>
        <dbReference type="ARBA" id="ARBA00022989"/>
    </source>
</evidence>
<evidence type="ECO:0000256" key="10">
    <source>
        <dbReference type="SAM" id="Phobius"/>
    </source>
</evidence>
<evidence type="ECO:0000256" key="9">
    <source>
        <dbReference type="ARBA" id="ARBA00023211"/>
    </source>
</evidence>
<evidence type="ECO:0000256" key="8">
    <source>
        <dbReference type="ARBA" id="ARBA00023136"/>
    </source>
</evidence>
<comment type="similarity">
    <text evidence="3">Belongs to the metallophosphoesterase superfamily. MPPE1 family.</text>
</comment>
<dbReference type="InterPro" id="IPR029052">
    <property type="entry name" value="Metallo-depent_PP-like"/>
</dbReference>
<comment type="cofactor">
    <cofactor evidence="1">
        <name>Mn(2+)</name>
        <dbReference type="ChEBI" id="CHEBI:29035"/>
    </cofactor>
</comment>
<dbReference type="Proteomes" id="UP000887540">
    <property type="component" value="Unplaced"/>
</dbReference>
<evidence type="ECO:0000256" key="4">
    <source>
        <dbReference type="ARBA" id="ARBA00022692"/>
    </source>
</evidence>